<feature type="region of interest" description="Disordered" evidence="4">
    <location>
        <begin position="22"/>
        <end position="48"/>
    </location>
</feature>
<dbReference type="GO" id="GO:0046872">
    <property type="term" value="F:metal ion binding"/>
    <property type="evidence" value="ECO:0007669"/>
    <property type="project" value="UniProtKB-KW"/>
</dbReference>
<dbReference type="InterPro" id="IPR011057">
    <property type="entry name" value="Mss4-like_sf"/>
</dbReference>
<dbReference type="GO" id="GO:0016846">
    <property type="term" value="F:carbon-sulfur lyase activity"/>
    <property type="evidence" value="ECO:0007669"/>
    <property type="project" value="InterPro"/>
</dbReference>
<keyword evidence="3" id="KW-0862">Zinc</keyword>
<reference evidence="6 7" key="2">
    <citation type="journal article" date="2021" name="Curr. Genet.">
        <title>Genetic response to nitrogen starvation in the aggressive Eucalyptus foliar pathogen Teratosphaeria destructans.</title>
        <authorList>
            <person name="Havenga M."/>
            <person name="Wingfield B.D."/>
            <person name="Wingfield M.J."/>
            <person name="Dreyer L.L."/>
            <person name="Roets F."/>
            <person name="Aylward J."/>
        </authorList>
    </citation>
    <scope>NUCLEOTIDE SEQUENCE [LARGE SCALE GENOMIC DNA]</scope>
    <source>
        <strain evidence="6">CMW44962</strain>
    </source>
</reference>
<sequence>MAKGSCNCGDYKHEYSGEPVAVSQKTSGTAKTWSRKGESGKDVTYDSISPPHNSPIHYSQLSIFPVCDTCGTIMSVRAEAMAGLTIVKTGTLDDAAEVEERGRPGQEIFTRNRPRWCEAFPGCGQKEGQ</sequence>
<evidence type="ECO:0000256" key="2">
    <source>
        <dbReference type="ARBA" id="ARBA00022723"/>
    </source>
</evidence>
<dbReference type="EMBL" id="RIBY02002600">
    <property type="protein sequence ID" value="KAH9808628.1"/>
    <property type="molecule type" value="Genomic_DNA"/>
</dbReference>
<keyword evidence="2" id="KW-0479">Metal-binding</keyword>
<reference evidence="6 7" key="1">
    <citation type="journal article" date="2018" name="IMA Fungus">
        <title>IMA Genome-F 10: Nine draft genome sequences of Claviceps purpurea s.lat., including C. arundinis, C. humidiphila, and C. cf. spartinae, pseudomolecules for the pitch canker pathogen Fusarium circinatum, draft genome of Davidsoniella eucalypti, Grosmannia galeiformis, Quambalaria eucalypti, and Teratosphaeria destructans.</title>
        <authorList>
            <person name="Wingfield B.D."/>
            <person name="Liu M."/>
            <person name="Nguyen H.D."/>
            <person name="Lane F.A."/>
            <person name="Morgan S.W."/>
            <person name="De Vos L."/>
            <person name="Wilken P.M."/>
            <person name="Duong T.A."/>
            <person name="Aylward J."/>
            <person name="Coetzee M.P."/>
            <person name="Dadej K."/>
            <person name="De Beer Z.W."/>
            <person name="Findlay W."/>
            <person name="Havenga M."/>
            <person name="Kolarik M."/>
            <person name="Menzies J.G."/>
            <person name="Naidoo K."/>
            <person name="Pochopski O."/>
            <person name="Shoukouhi P."/>
            <person name="Santana Q.C."/>
            <person name="Seifert K.A."/>
            <person name="Soal N."/>
            <person name="Steenkamp E.T."/>
            <person name="Tatham C.T."/>
            <person name="van der Nest M.A."/>
            <person name="Wingfield M.J."/>
        </authorList>
    </citation>
    <scope>NUCLEOTIDE SEQUENCE [LARGE SCALE GENOMIC DNA]</scope>
    <source>
        <strain evidence="6">CMW44962</strain>
    </source>
</reference>
<dbReference type="OrthoDB" id="428768at2759"/>
<gene>
    <name evidence="6" type="ORF">Tdes44962_MAKER06284</name>
</gene>
<keyword evidence="7" id="KW-1185">Reference proteome</keyword>
<evidence type="ECO:0000313" key="7">
    <source>
        <dbReference type="Proteomes" id="UP001138500"/>
    </source>
</evidence>
<dbReference type="Pfam" id="PF04828">
    <property type="entry name" value="GFA"/>
    <property type="match status" value="1"/>
</dbReference>
<feature type="domain" description="CENP-V/GFA" evidence="5">
    <location>
        <begin position="2"/>
        <end position="111"/>
    </location>
</feature>
<evidence type="ECO:0000256" key="3">
    <source>
        <dbReference type="ARBA" id="ARBA00022833"/>
    </source>
</evidence>
<feature type="compositionally biased region" description="Basic and acidic residues" evidence="4">
    <location>
        <begin position="35"/>
        <end position="44"/>
    </location>
</feature>
<protein>
    <submittedName>
        <fullName evidence="6">DUF636 domain protein</fullName>
    </submittedName>
</protein>
<evidence type="ECO:0000313" key="6">
    <source>
        <dbReference type="EMBL" id="KAH9808628.1"/>
    </source>
</evidence>
<comment type="caution">
    <text evidence="6">The sequence shown here is derived from an EMBL/GenBank/DDBJ whole genome shotgun (WGS) entry which is preliminary data.</text>
</comment>
<proteinExistence type="inferred from homology"/>
<feature type="compositionally biased region" description="Polar residues" evidence="4">
    <location>
        <begin position="23"/>
        <end position="32"/>
    </location>
</feature>
<dbReference type="InterPro" id="IPR006913">
    <property type="entry name" value="CENP-V/GFA"/>
</dbReference>
<evidence type="ECO:0000256" key="4">
    <source>
        <dbReference type="SAM" id="MobiDB-lite"/>
    </source>
</evidence>
<dbReference type="AlphaFoldDB" id="A0A9W7VXR6"/>
<accession>A0A9W7VXR6</accession>
<evidence type="ECO:0000259" key="5">
    <source>
        <dbReference type="Pfam" id="PF04828"/>
    </source>
</evidence>
<dbReference type="Proteomes" id="UP001138500">
    <property type="component" value="Unassembled WGS sequence"/>
</dbReference>
<name>A0A9W7VXR6_9PEZI</name>
<dbReference type="SUPFAM" id="SSF51316">
    <property type="entry name" value="Mss4-like"/>
    <property type="match status" value="1"/>
</dbReference>
<evidence type="ECO:0000256" key="1">
    <source>
        <dbReference type="ARBA" id="ARBA00005495"/>
    </source>
</evidence>
<comment type="similarity">
    <text evidence="1">Belongs to the Gfa family.</text>
</comment>
<organism evidence="6 7">
    <name type="scientific">Teratosphaeria destructans</name>
    <dbReference type="NCBI Taxonomy" id="418781"/>
    <lineage>
        <taxon>Eukaryota</taxon>
        <taxon>Fungi</taxon>
        <taxon>Dikarya</taxon>
        <taxon>Ascomycota</taxon>
        <taxon>Pezizomycotina</taxon>
        <taxon>Dothideomycetes</taxon>
        <taxon>Dothideomycetidae</taxon>
        <taxon>Mycosphaerellales</taxon>
        <taxon>Teratosphaeriaceae</taxon>
        <taxon>Teratosphaeria</taxon>
    </lineage>
</organism>